<organism evidence="1">
    <name type="scientific">Anguilla anguilla</name>
    <name type="common">European freshwater eel</name>
    <name type="synonym">Muraena anguilla</name>
    <dbReference type="NCBI Taxonomy" id="7936"/>
    <lineage>
        <taxon>Eukaryota</taxon>
        <taxon>Metazoa</taxon>
        <taxon>Chordata</taxon>
        <taxon>Craniata</taxon>
        <taxon>Vertebrata</taxon>
        <taxon>Euteleostomi</taxon>
        <taxon>Actinopterygii</taxon>
        <taxon>Neopterygii</taxon>
        <taxon>Teleostei</taxon>
        <taxon>Anguilliformes</taxon>
        <taxon>Anguillidae</taxon>
        <taxon>Anguilla</taxon>
    </lineage>
</organism>
<dbReference type="EMBL" id="GBXM01055860">
    <property type="protein sequence ID" value="JAH52717.1"/>
    <property type="molecule type" value="Transcribed_RNA"/>
</dbReference>
<sequence length="32" mass="3765">MFSRGATGWLILLKHCSRLWMGPAVWRSIGWF</sequence>
<reference evidence="1" key="2">
    <citation type="journal article" date="2015" name="Fish Shellfish Immunol.">
        <title>Early steps in the European eel (Anguilla anguilla)-Vibrio vulnificus interaction in the gills: Role of the RtxA13 toxin.</title>
        <authorList>
            <person name="Callol A."/>
            <person name="Pajuelo D."/>
            <person name="Ebbesson L."/>
            <person name="Teles M."/>
            <person name="MacKenzie S."/>
            <person name="Amaro C."/>
        </authorList>
    </citation>
    <scope>NUCLEOTIDE SEQUENCE</scope>
</reference>
<evidence type="ECO:0000313" key="1">
    <source>
        <dbReference type="EMBL" id="JAH52717.1"/>
    </source>
</evidence>
<proteinExistence type="predicted"/>
<protein>
    <submittedName>
        <fullName evidence="1">Uncharacterized protein</fullName>
    </submittedName>
</protein>
<name>A0A0E9TGX2_ANGAN</name>
<dbReference type="AlphaFoldDB" id="A0A0E9TGX2"/>
<accession>A0A0E9TGX2</accession>
<reference evidence="1" key="1">
    <citation type="submission" date="2014-11" db="EMBL/GenBank/DDBJ databases">
        <authorList>
            <person name="Amaro Gonzalez C."/>
        </authorList>
    </citation>
    <scope>NUCLEOTIDE SEQUENCE</scope>
</reference>